<feature type="transmembrane region" description="Helical" evidence="9">
    <location>
        <begin position="197"/>
        <end position="219"/>
    </location>
</feature>
<evidence type="ECO:0000256" key="8">
    <source>
        <dbReference type="ARBA" id="ARBA00023136"/>
    </source>
</evidence>
<evidence type="ECO:0000256" key="2">
    <source>
        <dbReference type="ARBA" id="ARBA00010072"/>
    </source>
</evidence>
<dbReference type="AlphaFoldDB" id="A0A248K0K0"/>
<keyword evidence="4" id="KW-1003">Cell membrane</keyword>
<dbReference type="PROSITE" id="PS50928">
    <property type="entry name" value="ABC_TM1"/>
    <property type="match status" value="1"/>
</dbReference>
<accession>A0A248K0K0</accession>
<dbReference type="InterPro" id="IPR010065">
    <property type="entry name" value="AA_ABC_transptr_permease_3TM"/>
</dbReference>
<organism evidence="11 12">
    <name type="scientific">Nitrospirillum viridazoti CBAmc</name>
    <dbReference type="NCBI Taxonomy" id="1441467"/>
    <lineage>
        <taxon>Bacteria</taxon>
        <taxon>Pseudomonadati</taxon>
        <taxon>Pseudomonadota</taxon>
        <taxon>Alphaproteobacteria</taxon>
        <taxon>Rhodospirillales</taxon>
        <taxon>Azospirillaceae</taxon>
        <taxon>Nitrospirillum</taxon>
        <taxon>Nitrospirillum viridazoti</taxon>
    </lineage>
</organism>
<keyword evidence="7 9" id="KW-1133">Transmembrane helix</keyword>
<dbReference type="GO" id="GO:0022857">
    <property type="term" value="F:transmembrane transporter activity"/>
    <property type="evidence" value="ECO:0007669"/>
    <property type="project" value="InterPro"/>
</dbReference>
<dbReference type="PANTHER" id="PTHR30614:SF10">
    <property type="entry name" value="ARGININE ABC TRANSPORTER PERMEASE PROTEIN ARTM"/>
    <property type="match status" value="1"/>
</dbReference>
<evidence type="ECO:0000259" key="10">
    <source>
        <dbReference type="PROSITE" id="PS50928"/>
    </source>
</evidence>
<keyword evidence="3 9" id="KW-0813">Transport</keyword>
<name>A0A248K0K0_9PROT</name>
<dbReference type="KEGG" id="nao:Y958_26910"/>
<evidence type="ECO:0000313" key="11">
    <source>
        <dbReference type="EMBL" id="ASG24505.1"/>
    </source>
</evidence>
<keyword evidence="8 9" id="KW-0472">Membrane</keyword>
<evidence type="ECO:0000256" key="3">
    <source>
        <dbReference type="ARBA" id="ARBA00022448"/>
    </source>
</evidence>
<evidence type="ECO:0000256" key="1">
    <source>
        <dbReference type="ARBA" id="ARBA00004429"/>
    </source>
</evidence>
<comment type="similarity">
    <text evidence="2">Belongs to the binding-protein-dependent transport system permease family. HisMQ subfamily.</text>
</comment>
<feature type="transmembrane region" description="Helical" evidence="9">
    <location>
        <begin position="20"/>
        <end position="46"/>
    </location>
</feature>
<dbReference type="InterPro" id="IPR000515">
    <property type="entry name" value="MetI-like"/>
</dbReference>
<evidence type="ECO:0000256" key="4">
    <source>
        <dbReference type="ARBA" id="ARBA00022475"/>
    </source>
</evidence>
<dbReference type="Gene3D" id="1.10.3720.10">
    <property type="entry name" value="MetI-like"/>
    <property type="match status" value="1"/>
</dbReference>
<feature type="transmembrane region" description="Helical" evidence="9">
    <location>
        <begin position="67"/>
        <end position="85"/>
    </location>
</feature>
<keyword evidence="5" id="KW-0997">Cell inner membrane</keyword>
<dbReference type="EMBL" id="CP022112">
    <property type="protein sequence ID" value="ASG24505.1"/>
    <property type="molecule type" value="Genomic_DNA"/>
</dbReference>
<dbReference type="PANTHER" id="PTHR30614">
    <property type="entry name" value="MEMBRANE COMPONENT OF AMINO ACID ABC TRANSPORTER"/>
    <property type="match status" value="1"/>
</dbReference>
<proteinExistence type="inferred from homology"/>
<dbReference type="SUPFAM" id="SSF161098">
    <property type="entry name" value="MetI-like"/>
    <property type="match status" value="1"/>
</dbReference>
<dbReference type="RefSeq" id="WP_088874930.1">
    <property type="nucleotide sequence ID" value="NZ_CP022112.1"/>
</dbReference>
<evidence type="ECO:0000256" key="6">
    <source>
        <dbReference type="ARBA" id="ARBA00022692"/>
    </source>
</evidence>
<dbReference type="CDD" id="cd06261">
    <property type="entry name" value="TM_PBP2"/>
    <property type="match status" value="1"/>
</dbReference>
<feature type="domain" description="ABC transmembrane type-1" evidence="10">
    <location>
        <begin position="19"/>
        <end position="216"/>
    </location>
</feature>
<evidence type="ECO:0000313" key="12">
    <source>
        <dbReference type="Proteomes" id="UP000197153"/>
    </source>
</evidence>
<dbReference type="Pfam" id="PF00528">
    <property type="entry name" value="BPD_transp_1"/>
    <property type="match status" value="1"/>
</dbReference>
<comment type="subcellular location">
    <subcellularLocation>
        <location evidence="1">Cell inner membrane</location>
        <topology evidence="1">Multi-pass membrane protein</topology>
    </subcellularLocation>
    <subcellularLocation>
        <location evidence="9">Cell membrane</location>
        <topology evidence="9">Multi-pass membrane protein</topology>
    </subcellularLocation>
</comment>
<dbReference type="NCBIfam" id="TIGR01726">
    <property type="entry name" value="HEQRo_perm_3TM"/>
    <property type="match status" value="1"/>
</dbReference>
<evidence type="ECO:0000256" key="7">
    <source>
        <dbReference type="ARBA" id="ARBA00022989"/>
    </source>
</evidence>
<dbReference type="InterPro" id="IPR035906">
    <property type="entry name" value="MetI-like_sf"/>
</dbReference>
<protein>
    <submittedName>
        <fullName evidence="11">ABC transporter permease</fullName>
    </submittedName>
</protein>
<keyword evidence="12" id="KW-1185">Reference proteome</keyword>
<dbReference type="InterPro" id="IPR043429">
    <property type="entry name" value="ArtM/GltK/GlnP/TcyL/YhdX-like"/>
</dbReference>
<keyword evidence="6 9" id="KW-0812">Transmembrane</keyword>
<evidence type="ECO:0000256" key="9">
    <source>
        <dbReference type="RuleBase" id="RU363032"/>
    </source>
</evidence>
<dbReference type="GO" id="GO:0043190">
    <property type="term" value="C:ATP-binding cassette (ABC) transporter complex"/>
    <property type="evidence" value="ECO:0007669"/>
    <property type="project" value="InterPro"/>
</dbReference>
<dbReference type="Proteomes" id="UP000197153">
    <property type="component" value="Chromosome 3"/>
</dbReference>
<dbReference type="GO" id="GO:0006865">
    <property type="term" value="P:amino acid transport"/>
    <property type="evidence" value="ECO:0007669"/>
    <property type="project" value="TreeGrafter"/>
</dbReference>
<reference evidence="11 12" key="1">
    <citation type="submission" date="2017-06" db="EMBL/GenBank/DDBJ databases">
        <title>Complete genome sequence of Nitrospirillum amazonense strain CBAmC, an endophytic nitrogen-fixing and plant growth-promoting bacterium, isolated from sugarcane.</title>
        <authorList>
            <person name="Schwab S."/>
            <person name="dos Santos Teixeira K.R."/>
            <person name="Simoes Araujo J.L."/>
            <person name="Soares Vidal M."/>
            <person name="Borges de Freitas H.R."/>
            <person name="Rivello Crivelaro A.L."/>
            <person name="Bueno de Camargo Nunes A."/>
            <person name="dos Santos C.M."/>
            <person name="Palmeira da Silva Rosa D."/>
            <person name="da Silva Padilha D."/>
            <person name="da Silva E."/>
            <person name="Araujo Terra L."/>
            <person name="Soares Mendes V."/>
            <person name="Farinelli L."/>
            <person name="Magalhaes Cruz L."/>
            <person name="Baldani J.I."/>
        </authorList>
    </citation>
    <scope>NUCLEOTIDE SEQUENCE [LARGE SCALE GENOMIC DNA]</scope>
    <source>
        <strain evidence="11 12">CBAmC</strain>
    </source>
</reference>
<sequence>MEEHLTFIGSVTAQLVRAVPVTLLILAVSGVCATVLATGLTAMSVARSPLPRLIQRTWTFLFRGTPLILQIFMIYYGFAMVPWIRHGILWAAFRDPVFCTCLAMTCCCSAYIAEIFRGALAAVPRGEIEAGRACGMTGFMLLRRVIAPSLIRIALPSYSNEIIMMTKSTSLASTITVLDITGVAQQVIAHSYRTLDVFCAAAALYLLINATLSTLLTALERRLDVDRAPTPLAPIPPTLEPLS</sequence>
<evidence type="ECO:0000256" key="5">
    <source>
        <dbReference type="ARBA" id="ARBA00022519"/>
    </source>
</evidence>
<gene>
    <name evidence="11" type="ORF">Y958_26910</name>
</gene>